<dbReference type="PRINTS" id="PR00040">
    <property type="entry name" value="HTHMERR"/>
</dbReference>
<dbReference type="Pfam" id="PF08241">
    <property type="entry name" value="Methyltransf_11"/>
    <property type="match status" value="1"/>
</dbReference>
<dbReference type="SMART" id="SM00422">
    <property type="entry name" value="HTH_MERR"/>
    <property type="match status" value="1"/>
</dbReference>
<sequence>MLHGRGVEENLTVGRVAELAGVTVRTLHHYDDIGLVRPSARTGAGYRAYAAGDVERLREVLAYRRLGFALREIADLVDDPATDTVAHLLRLRGLLLEQRDRAAAMVTAIDRELEARAMGIETTPEDQLKVFGAQLYEVIGSAYPATRRTEPRIAAQIWDALGDARTVLNVGAGTGSYEPPDRDVTAVEPSAVMRAQRPAGAAPCVAARAESLPFEDRSFDAAMAFSTVHHWQDPIAGLREMQRVARRVVVFTHDTTDSGWRHRFWLTRDYLPDVARLVAGRPSLDELADAIGARTQPVPIPWDCADGFLEAHWRRPEAYLEQHVRRAVSVWTRVGPKAEQRAVDSLRDDLSSGRWTDRNHHLTDLDTAELGLRLLVG</sequence>
<dbReference type="InterPro" id="IPR047057">
    <property type="entry name" value="MerR_fam"/>
</dbReference>
<organism evidence="3 4">
    <name type="scientific">Actinacidiphila polyblastidii</name>
    <dbReference type="NCBI Taxonomy" id="3110430"/>
    <lineage>
        <taxon>Bacteria</taxon>
        <taxon>Bacillati</taxon>
        <taxon>Actinomycetota</taxon>
        <taxon>Actinomycetes</taxon>
        <taxon>Kitasatosporales</taxon>
        <taxon>Streptomycetaceae</taxon>
        <taxon>Actinacidiphila</taxon>
    </lineage>
</organism>
<feature type="domain" description="HTH merR-type" evidence="2">
    <location>
        <begin position="10"/>
        <end position="79"/>
    </location>
</feature>
<dbReference type="PROSITE" id="PS00552">
    <property type="entry name" value="HTH_MERR_1"/>
    <property type="match status" value="1"/>
</dbReference>
<evidence type="ECO:0000313" key="3">
    <source>
        <dbReference type="EMBL" id="MEE4545090.1"/>
    </source>
</evidence>
<keyword evidence="1" id="KW-0238">DNA-binding</keyword>
<dbReference type="Gene3D" id="1.10.1660.10">
    <property type="match status" value="1"/>
</dbReference>
<dbReference type="Gene3D" id="3.40.50.150">
    <property type="entry name" value="Vaccinia Virus protein VP39"/>
    <property type="match status" value="1"/>
</dbReference>
<dbReference type="Proteomes" id="UP001344658">
    <property type="component" value="Unassembled WGS sequence"/>
</dbReference>
<keyword evidence="4" id="KW-1185">Reference proteome</keyword>
<proteinExistence type="predicted"/>
<evidence type="ECO:0000256" key="1">
    <source>
        <dbReference type="ARBA" id="ARBA00023125"/>
    </source>
</evidence>
<evidence type="ECO:0000259" key="2">
    <source>
        <dbReference type="PROSITE" id="PS50937"/>
    </source>
</evidence>
<dbReference type="RefSeq" id="WP_330798419.1">
    <property type="nucleotide sequence ID" value="NZ_JAZEWV010000024.1"/>
</dbReference>
<comment type="caution">
    <text evidence="3">The sequence shown here is derived from an EMBL/GenBank/DDBJ whole genome shotgun (WGS) entry which is preliminary data.</text>
</comment>
<dbReference type="PANTHER" id="PTHR30204:SF93">
    <property type="entry name" value="HTH MERR-TYPE DOMAIN-CONTAINING PROTEIN"/>
    <property type="match status" value="1"/>
</dbReference>
<dbReference type="Pfam" id="PF13411">
    <property type="entry name" value="MerR_1"/>
    <property type="match status" value="1"/>
</dbReference>
<dbReference type="PROSITE" id="PS50937">
    <property type="entry name" value="HTH_MERR_2"/>
    <property type="match status" value="1"/>
</dbReference>
<name>A0ABU7PH02_9ACTN</name>
<protein>
    <submittedName>
        <fullName evidence="3">MerR family transcriptional regulator</fullName>
    </submittedName>
</protein>
<dbReference type="InterPro" id="IPR000551">
    <property type="entry name" value="MerR-type_HTH_dom"/>
</dbReference>
<dbReference type="CDD" id="cd01106">
    <property type="entry name" value="HTH_TipAL-Mta"/>
    <property type="match status" value="1"/>
</dbReference>
<accession>A0ABU7PH02</accession>
<dbReference type="EMBL" id="JAZEWV010000024">
    <property type="protein sequence ID" value="MEE4545090.1"/>
    <property type="molecule type" value="Genomic_DNA"/>
</dbReference>
<dbReference type="PANTHER" id="PTHR30204">
    <property type="entry name" value="REDOX-CYCLING DRUG-SENSING TRANSCRIPTIONAL ACTIVATOR SOXR"/>
    <property type="match status" value="1"/>
</dbReference>
<reference evidence="3 4" key="1">
    <citation type="submission" date="2023-12" db="EMBL/GenBank/DDBJ databases">
        <title>Streptomyces sp. V4-01.</title>
        <authorList>
            <person name="Somphong A."/>
            <person name="Phongsopitanun W."/>
        </authorList>
    </citation>
    <scope>NUCLEOTIDE SEQUENCE [LARGE SCALE GENOMIC DNA]</scope>
    <source>
        <strain evidence="3 4">V4-01</strain>
    </source>
</reference>
<dbReference type="SUPFAM" id="SSF53335">
    <property type="entry name" value="S-adenosyl-L-methionine-dependent methyltransferases"/>
    <property type="match status" value="1"/>
</dbReference>
<dbReference type="InterPro" id="IPR029063">
    <property type="entry name" value="SAM-dependent_MTases_sf"/>
</dbReference>
<gene>
    <name evidence="3" type="ORF">V2S66_24370</name>
</gene>
<dbReference type="InterPro" id="IPR009061">
    <property type="entry name" value="DNA-bd_dom_put_sf"/>
</dbReference>
<dbReference type="SUPFAM" id="SSF46955">
    <property type="entry name" value="Putative DNA-binding domain"/>
    <property type="match status" value="1"/>
</dbReference>
<evidence type="ECO:0000313" key="4">
    <source>
        <dbReference type="Proteomes" id="UP001344658"/>
    </source>
</evidence>
<dbReference type="InterPro" id="IPR013216">
    <property type="entry name" value="Methyltransf_11"/>
</dbReference>